<dbReference type="InterPro" id="IPR041661">
    <property type="entry name" value="ZN622/Rei1/Reh1_Znf-C2H2"/>
</dbReference>
<protein>
    <recommendedName>
        <fullName evidence="2">C2H2-type domain-containing protein</fullName>
    </recommendedName>
</protein>
<dbReference type="SMART" id="SM00355">
    <property type="entry name" value="ZnF_C2H2"/>
    <property type="match status" value="2"/>
</dbReference>
<dbReference type="PROSITE" id="PS00028">
    <property type="entry name" value="ZINC_FINGER_C2H2_1"/>
    <property type="match status" value="1"/>
</dbReference>
<sequence length="456" mass="51660">MDSPVPNTTMFTCNTCGLAFPTAELQRLHMKTDWHRYNLKRRVAGLPPITAEVFAEKILQQQQQEQESQQTGGGKRGGVRQITKKDKKKEEKMIRKQALMNQASHSARADTDSINLERPSSPTGSIASSNFSLGDPINHQTFTDDEASDVNSVADTASINEDTASASGEEHDQQNDEDREFNSEDEDEIDRYIKHKMSKRTAISANTCLISGKVFNTVEEKTAYMTKTYGLYVPEKEFLVDLEGLMTYLGEKVGLGFMCLKCSFQGKSLESVRAHMISKSHVMIPYEEEEEKLEIGDFYDFTSSYKSVTKQSRQSKLRKQVIADEDGWVDEDLDDDFDDVEGPESGSEGDEDLDDYNTAYVDGLGYELALPSGARIGHRSLAKYYRQNLRPDAPLREGAGTVMAVNTRVLLTTRDKNTDLALKDSWKQEQRRTNAIIRKEHKFINNQKYYRDELLQ</sequence>
<evidence type="ECO:0000313" key="4">
    <source>
        <dbReference type="Proteomes" id="UP000095009"/>
    </source>
</evidence>
<organism evidence="3 4">
    <name type="scientific">Nadsonia fulvescens var. elongata DSM 6958</name>
    <dbReference type="NCBI Taxonomy" id="857566"/>
    <lineage>
        <taxon>Eukaryota</taxon>
        <taxon>Fungi</taxon>
        <taxon>Dikarya</taxon>
        <taxon>Ascomycota</taxon>
        <taxon>Saccharomycotina</taxon>
        <taxon>Dipodascomycetes</taxon>
        <taxon>Dipodascales</taxon>
        <taxon>Dipodascales incertae sedis</taxon>
        <taxon>Nadsonia</taxon>
    </lineage>
</organism>
<evidence type="ECO:0000259" key="2">
    <source>
        <dbReference type="PROSITE" id="PS00028"/>
    </source>
</evidence>
<feature type="region of interest" description="Disordered" evidence="1">
    <location>
        <begin position="330"/>
        <end position="354"/>
    </location>
</feature>
<dbReference type="STRING" id="857566.A0A1E3PR19"/>
<dbReference type="PANTHER" id="PTHR13182">
    <property type="entry name" value="ZINC FINGER PROTEIN 622"/>
    <property type="match status" value="1"/>
</dbReference>
<keyword evidence="4" id="KW-1185">Reference proteome</keyword>
<gene>
    <name evidence="3" type="ORF">NADFUDRAFT_80990</name>
</gene>
<dbReference type="Proteomes" id="UP000095009">
    <property type="component" value="Unassembled WGS sequence"/>
</dbReference>
<feature type="compositionally biased region" description="Basic and acidic residues" evidence="1">
    <location>
        <begin position="168"/>
        <end position="182"/>
    </location>
</feature>
<dbReference type="AlphaFoldDB" id="A0A1E3PR19"/>
<dbReference type="InterPro" id="IPR036236">
    <property type="entry name" value="Znf_C2H2_sf"/>
</dbReference>
<dbReference type="InterPro" id="IPR040025">
    <property type="entry name" value="Znf622/Rei1/Reh1"/>
</dbReference>
<dbReference type="GO" id="GO:0042273">
    <property type="term" value="P:ribosomal large subunit biogenesis"/>
    <property type="evidence" value="ECO:0007669"/>
    <property type="project" value="TreeGrafter"/>
</dbReference>
<feature type="domain" description="C2H2-type" evidence="2">
    <location>
        <begin position="13"/>
        <end position="35"/>
    </location>
</feature>
<evidence type="ECO:0000256" key="1">
    <source>
        <dbReference type="SAM" id="MobiDB-lite"/>
    </source>
</evidence>
<dbReference type="EMBL" id="KV454406">
    <property type="protein sequence ID" value="ODQ67851.1"/>
    <property type="molecule type" value="Genomic_DNA"/>
</dbReference>
<accession>A0A1E3PR19</accession>
<feature type="compositionally biased region" description="Polar residues" evidence="1">
    <location>
        <begin position="112"/>
        <end position="132"/>
    </location>
</feature>
<feature type="region of interest" description="Disordered" evidence="1">
    <location>
        <begin position="62"/>
        <end position="187"/>
    </location>
</feature>
<evidence type="ECO:0000313" key="3">
    <source>
        <dbReference type="EMBL" id="ODQ67851.1"/>
    </source>
</evidence>
<proteinExistence type="predicted"/>
<dbReference type="PANTHER" id="PTHR13182:SF8">
    <property type="entry name" value="CYTOPLASMIC 60S SUBUNIT BIOGENESIS FACTOR ZNF622"/>
    <property type="match status" value="1"/>
</dbReference>
<name>A0A1E3PR19_9ASCO</name>
<dbReference type="InterPro" id="IPR013087">
    <property type="entry name" value="Znf_C2H2_type"/>
</dbReference>
<feature type="compositionally biased region" description="Polar residues" evidence="1">
    <location>
        <begin position="149"/>
        <end position="166"/>
    </location>
</feature>
<reference evidence="3 4" key="1">
    <citation type="journal article" date="2016" name="Proc. Natl. Acad. Sci. U.S.A.">
        <title>Comparative genomics of biotechnologically important yeasts.</title>
        <authorList>
            <person name="Riley R."/>
            <person name="Haridas S."/>
            <person name="Wolfe K.H."/>
            <person name="Lopes M.R."/>
            <person name="Hittinger C.T."/>
            <person name="Goeker M."/>
            <person name="Salamov A.A."/>
            <person name="Wisecaver J.H."/>
            <person name="Long T.M."/>
            <person name="Calvey C.H."/>
            <person name="Aerts A.L."/>
            <person name="Barry K.W."/>
            <person name="Choi C."/>
            <person name="Clum A."/>
            <person name="Coughlan A.Y."/>
            <person name="Deshpande S."/>
            <person name="Douglass A.P."/>
            <person name="Hanson S.J."/>
            <person name="Klenk H.-P."/>
            <person name="LaButti K.M."/>
            <person name="Lapidus A."/>
            <person name="Lindquist E.A."/>
            <person name="Lipzen A.M."/>
            <person name="Meier-Kolthoff J.P."/>
            <person name="Ohm R.A."/>
            <person name="Otillar R.P."/>
            <person name="Pangilinan J.L."/>
            <person name="Peng Y."/>
            <person name="Rokas A."/>
            <person name="Rosa C.A."/>
            <person name="Scheuner C."/>
            <person name="Sibirny A.A."/>
            <person name="Slot J.C."/>
            <person name="Stielow J.B."/>
            <person name="Sun H."/>
            <person name="Kurtzman C.P."/>
            <person name="Blackwell M."/>
            <person name="Grigoriev I.V."/>
            <person name="Jeffries T.W."/>
        </authorList>
    </citation>
    <scope>NUCLEOTIDE SEQUENCE [LARGE SCALE GENOMIC DNA]</scope>
    <source>
        <strain evidence="3 4">DSM 6958</strain>
    </source>
</reference>
<dbReference type="SUPFAM" id="SSF57667">
    <property type="entry name" value="beta-beta-alpha zinc fingers"/>
    <property type="match status" value="1"/>
</dbReference>
<dbReference type="GO" id="GO:0030687">
    <property type="term" value="C:preribosome, large subunit precursor"/>
    <property type="evidence" value="ECO:0007669"/>
    <property type="project" value="TreeGrafter"/>
</dbReference>
<dbReference type="Pfam" id="PF12756">
    <property type="entry name" value="zf-C2H2_2"/>
    <property type="match status" value="1"/>
</dbReference>
<dbReference type="OrthoDB" id="19329at2759"/>